<sequence length="81" mass="9575">MSNNFRMFFKLQELSINLIQAQKTKTIVTHDATNTEIFNESITLELKKFRFEQLISNQHSRQAQLKQITHITLQRKIAVDN</sequence>
<dbReference type="RefSeq" id="WP_155321034.1">
    <property type="nucleotide sequence ID" value="NZ_AP021876.1"/>
</dbReference>
<name>A0A5K7ZCR2_9BACT</name>
<evidence type="ECO:0000313" key="2">
    <source>
        <dbReference type="Proteomes" id="UP000425960"/>
    </source>
</evidence>
<dbReference type="Proteomes" id="UP000425960">
    <property type="component" value="Chromosome"/>
</dbReference>
<evidence type="ECO:0000313" key="1">
    <source>
        <dbReference type="EMBL" id="BBO79958.1"/>
    </source>
</evidence>
<accession>A0A5K7ZCR2</accession>
<reference evidence="1 2" key="1">
    <citation type="submission" date="2019-11" db="EMBL/GenBank/DDBJ databases">
        <title>Comparative genomics of hydrocarbon-degrading Desulfosarcina strains.</title>
        <authorList>
            <person name="Watanabe M."/>
            <person name="Kojima H."/>
            <person name="Fukui M."/>
        </authorList>
    </citation>
    <scope>NUCLEOTIDE SEQUENCE [LARGE SCALE GENOMIC DNA]</scope>
    <source>
        <strain evidence="1 2">28bB2T</strain>
    </source>
</reference>
<organism evidence="1 2">
    <name type="scientific">Desulfosarcina ovata subsp. sediminis</name>
    <dbReference type="NCBI Taxonomy" id="885957"/>
    <lineage>
        <taxon>Bacteria</taxon>
        <taxon>Pseudomonadati</taxon>
        <taxon>Thermodesulfobacteriota</taxon>
        <taxon>Desulfobacteria</taxon>
        <taxon>Desulfobacterales</taxon>
        <taxon>Desulfosarcinaceae</taxon>
        <taxon>Desulfosarcina</taxon>
    </lineage>
</organism>
<dbReference type="EMBL" id="AP021876">
    <property type="protein sequence ID" value="BBO79958.1"/>
    <property type="molecule type" value="Genomic_DNA"/>
</dbReference>
<proteinExistence type="predicted"/>
<dbReference type="KEGG" id="dov:DSCO28_05240"/>
<dbReference type="AlphaFoldDB" id="A0A5K7ZCR2"/>
<protein>
    <submittedName>
        <fullName evidence="1">Uncharacterized protein</fullName>
    </submittedName>
</protein>
<gene>
    <name evidence="1" type="ORF">DSCO28_05240</name>
</gene>